<name>A0A9J5W224_SOLCO</name>
<dbReference type="OrthoDB" id="1305617at2759"/>
<proteinExistence type="predicted"/>
<evidence type="ECO:0000256" key="1">
    <source>
        <dbReference type="SAM" id="MobiDB-lite"/>
    </source>
</evidence>
<comment type="caution">
    <text evidence="2">The sequence shown here is derived from an EMBL/GenBank/DDBJ whole genome shotgun (WGS) entry which is preliminary data.</text>
</comment>
<gene>
    <name evidence="2" type="ORF">H5410_059299</name>
</gene>
<dbReference type="Proteomes" id="UP000824120">
    <property type="component" value="Chromosome 12"/>
</dbReference>
<dbReference type="Gene3D" id="1.20.5.4130">
    <property type="match status" value="1"/>
</dbReference>
<dbReference type="PANTHER" id="PTHR15140:SF33">
    <property type="entry name" value="LATE BLIGHT RESISTANCE PROTEIN HOMOLOG R1A-3 ISOFORM X1"/>
    <property type="match status" value="1"/>
</dbReference>
<sequence>MRSQICDHGEEFHPIREKVGSLEVFLKKFEKSNDSRKMTDLEAQIKEVADGVEITIQLRLTDIIMAKNEIQKKLKSRERLCDSLKQVAEEIDCVQKESTKIQYKANQSLEEYFVQASSSAKVILNGKNNMVGHRDERERMMTELTRDCTKWEEIPIEFAETSSLKLIEFKDCKPHLEASATRIQQEQEDIGNNPVDVRISSKAR</sequence>
<dbReference type="AlphaFoldDB" id="A0A9J5W224"/>
<feature type="region of interest" description="Disordered" evidence="1">
    <location>
        <begin position="183"/>
        <end position="204"/>
    </location>
</feature>
<evidence type="ECO:0000313" key="3">
    <source>
        <dbReference type="Proteomes" id="UP000824120"/>
    </source>
</evidence>
<dbReference type="EMBL" id="JACXVP010000012">
    <property type="protein sequence ID" value="KAG5569533.1"/>
    <property type="molecule type" value="Genomic_DNA"/>
</dbReference>
<keyword evidence="3" id="KW-1185">Reference proteome</keyword>
<accession>A0A9J5W224</accession>
<organism evidence="2 3">
    <name type="scientific">Solanum commersonii</name>
    <name type="common">Commerson's wild potato</name>
    <name type="synonym">Commerson's nightshade</name>
    <dbReference type="NCBI Taxonomy" id="4109"/>
    <lineage>
        <taxon>Eukaryota</taxon>
        <taxon>Viridiplantae</taxon>
        <taxon>Streptophyta</taxon>
        <taxon>Embryophyta</taxon>
        <taxon>Tracheophyta</taxon>
        <taxon>Spermatophyta</taxon>
        <taxon>Magnoliopsida</taxon>
        <taxon>eudicotyledons</taxon>
        <taxon>Gunneridae</taxon>
        <taxon>Pentapetalae</taxon>
        <taxon>asterids</taxon>
        <taxon>lamiids</taxon>
        <taxon>Solanales</taxon>
        <taxon>Solanaceae</taxon>
        <taxon>Solanoideae</taxon>
        <taxon>Solaneae</taxon>
        <taxon>Solanum</taxon>
    </lineage>
</organism>
<evidence type="ECO:0000313" key="2">
    <source>
        <dbReference type="EMBL" id="KAG5569533.1"/>
    </source>
</evidence>
<reference evidence="2 3" key="1">
    <citation type="submission" date="2020-09" db="EMBL/GenBank/DDBJ databases">
        <title>De no assembly of potato wild relative species, Solanum commersonii.</title>
        <authorList>
            <person name="Cho K."/>
        </authorList>
    </citation>
    <scope>NUCLEOTIDE SEQUENCE [LARGE SCALE GENOMIC DNA]</scope>
    <source>
        <strain evidence="2">LZ3.2</strain>
        <tissue evidence="2">Leaf</tissue>
    </source>
</reference>
<protein>
    <submittedName>
        <fullName evidence="2">Uncharacterized protein</fullName>
    </submittedName>
</protein>
<dbReference type="PANTHER" id="PTHR15140">
    <property type="entry name" value="TUBULIN-SPECIFIC CHAPERONE E"/>
    <property type="match status" value="1"/>
</dbReference>